<dbReference type="SUPFAM" id="SSF55729">
    <property type="entry name" value="Acyl-CoA N-acyltransferases (Nat)"/>
    <property type="match status" value="1"/>
</dbReference>
<dbReference type="RefSeq" id="WP_345647597.1">
    <property type="nucleotide sequence ID" value="NZ_BAABEP010000021.1"/>
</dbReference>
<dbReference type="Proteomes" id="UP001499884">
    <property type="component" value="Unassembled WGS sequence"/>
</dbReference>
<feature type="domain" description="N-acetyltransferase" evidence="1">
    <location>
        <begin position="13"/>
        <end position="179"/>
    </location>
</feature>
<comment type="caution">
    <text evidence="2">The sequence shown here is derived from an EMBL/GenBank/DDBJ whole genome shotgun (WGS) entry which is preliminary data.</text>
</comment>
<dbReference type="Gene3D" id="3.40.630.30">
    <property type="match status" value="1"/>
</dbReference>
<reference evidence="3" key="1">
    <citation type="journal article" date="2019" name="Int. J. Syst. Evol. Microbiol.">
        <title>The Global Catalogue of Microorganisms (GCM) 10K type strain sequencing project: providing services to taxonomists for standard genome sequencing and annotation.</title>
        <authorList>
            <consortium name="The Broad Institute Genomics Platform"/>
            <consortium name="The Broad Institute Genome Sequencing Center for Infectious Disease"/>
            <person name="Wu L."/>
            <person name="Ma J."/>
        </authorList>
    </citation>
    <scope>NUCLEOTIDE SEQUENCE [LARGE SCALE GENOMIC DNA]</scope>
    <source>
        <strain evidence="3">JCM 30846</strain>
    </source>
</reference>
<dbReference type="Pfam" id="PF13302">
    <property type="entry name" value="Acetyltransf_3"/>
    <property type="match status" value="1"/>
</dbReference>
<dbReference type="PANTHER" id="PTHR43441:SF3">
    <property type="entry name" value="ACETYLTRANSFERASE"/>
    <property type="match status" value="1"/>
</dbReference>
<dbReference type="InterPro" id="IPR051908">
    <property type="entry name" value="Ribosomal_N-acetyltransferase"/>
</dbReference>
<name>A0ABP7F910_9ACTN</name>
<accession>A0ABP7F910</accession>
<dbReference type="EMBL" id="BAABEP010000021">
    <property type="protein sequence ID" value="GAA3733736.1"/>
    <property type="molecule type" value="Genomic_DNA"/>
</dbReference>
<dbReference type="PROSITE" id="PS51186">
    <property type="entry name" value="GNAT"/>
    <property type="match status" value="1"/>
</dbReference>
<evidence type="ECO:0000313" key="2">
    <source>
        <dbReference type="EMBL" id="GAA3733736.1"/>
    </source>
</evidence>
<keyword evidence="3" id="KW-1185">Reference proteome</keyword>
<dbReference type="InterPro" id="IPR016181">
    <property type="entry name" value="Acyl_CoA_acyltransferase"/>
</dbReference>
<evidence type="ECO:0000259" key="1">
    <source>
        <dbReference type="PROSITE" id="PS51186"/>
    </source>
</evidence>
<gene>
    <name evidence="2" type="ORF">GCM10023082_33870</name>
</gene>
<protein>
    <submittedName>
        <fullName evidence="2">GNAT family N-acetyltransferase</fullName>
    </submittedName>
</protein>
<proteinExistence type="predicted"/>
<organism evidence="2 3">
    <name type="scientific">Streptomyces tremellae</name>
    <dbReference type="NCBI Taxonomy" id="1124239"/>
    <lineage>
        <taxon>Bacteria</taxon>
        <taxon>Bacillati</taxon>
        <taxon>Actinomycetota</taxon>
        <taxon>Actinomycetes</taxon>
        <taxon>Kitasatosporales</taxon>
        <taxon>Streptomycetaceae</taxon>
        <taxon>Streptomyces</taxon>
    </lineage>
</organism>
<evidence type="ECO:0000313" key="3">
    <source>
        <dbReference type="Proteomes" id="UP001499884"/>
    </source>
</evidence>
<dbReference type="PANTHER" id="PTHR43441">
    <property type="entry name" value="RIBOSOMAL-PROTEIN-SERINE ACETYLTRANSFERASE"/>
    <property type="match status" value="1"/>
</dbReference>
<sequence>MDKPAEILSCDRVELRRWRTADLEALARATTESLAHLIPWMPWAASQDRQQTAEFLARNQVEWRTGEGFGYAITVGSAVVGSCGLMRRIGPGGLEIGYWLHPRWTGQGLATMAAGALVRQAFALAGTDRVEIHHDAANPASGAVARRLGLTEVSRAPAPEGPEAPGESGVRVIWRMTAEQWASGAGGA</sequence>
<dbReference type="InterPro" id="IPR000182">
    <property type="entry name" value="GNAT_dom"/>
</dbReference>